<evidence type="ECO:0000256" key="4">
    <source>
        <dbReference type="ARBA" id="ARBA00022563"/>
    </source>
</evidence>
<dbReference type="GO" id="GO:0050661">
    <property type="term" value="F:NADP binding"/>
    <property type="evidence" value="ECO:0007669"/>
    <property type="project" value="InterPro"/>
</dbReference>
<feature type="domain" description="DHFR" evidence="9">
    <location>
        <begin position="6"/>
        <end position="174"/>
    </location>
</feature>
<dbReference type="PANTHER" id="PTHR48069:SF3">
    <property type="entry name" value="DIHYDROFOLATE REDUCTASE"/>
    <property type="match status" value="1"/>
</dbReference>
<dbReference type="GO" id="GO:0004146">
    <property type="term" value="F:dihydrofolate reductase activity"/>
    <property type="evidence" value="ECO:0007669"/>
    <property type="project" value="UniProtKB-EC"/>
</dbReference>
<evidence type="ECO:0000259" key="9">
    <source>
        <dbReference type="PROSITE" id="PS51330"/>
    </source>
</evidence>
<comment type="similarity">
    <text evidence="2 7 8">Belongs to the dihydrofolate reductase family.</text>
</comment>
<dbReference type="Gene3D" id="3.40.430.10">
    <property type="entry name" value="Dihydrofolate Reductase, subunit A"/>
    <property type="match status" value="1"/>
</dbReference>
<dbReference type="Pfam" id="PF00186">
    <property type="entry name" value="DHFR_1"/>
    <property type="match status" value="1"/>
</dbReference>
<comment type="caution">
    <text evidence="10">The sequence shown here is derived from an EMBL/GenBank/DDBJ whole genome shotgun (WGS) entry which is preliminary data.</text>
</comment>
<gene>
    <name evidence="10" type="ORF">UR68_C0025G0018</name>
</gene>
<dbReference type="STRING" id="1618478.UR68_C0025G0018"/>
<evidence type="ECO:0000256" key="7">
    <source>
        <dbReference type="PIRNR" id="PIRNR000194"/>
    </source>
</evidence>
<sequence>MDKIPTISIVAAMDENRGIGYHGKIPWHIREDLLRFKNLTVGKTVIFGRKTYDSLLGYYQRSGRPMPTRRTIVVSRSSGSIASGSLTKDLYYVSSVEEAIRLAKKIEPVEVFISGGGEIFNQGIKYAEKLYLTVVEGKFQADAFFPDYSEFKNIISEENRSDQNFKYKFVELVK</sequence>
<dbReference type="PANTHER" id="PTHR48069">
    <property type="entry name" value="DIHYDROFOLATE REDUCTASE"/>
    <property type="match status" value="1"/>
</dbReference>
<keyword evidence="5 7" id="KW-0521">NADP</keyword>
<name>A0A0G0BR86_9BACT</name>
<comment type="pathway">
    <text evidence="1 7">Cofactor biosynthesis; tetrahydrofolate biosynthesis; 5,6,7,8-tetrahydrofolate from 7,8-dihydrofolate: step 1/1.</text>
</comment>
<comment type="catalytic activity">
    <reaction evidence="7">
        <text>(6S)-5,6,7,8-tetrahydrofolate + NADP(+) = 7,8-dihydrofolate + NADPH + H(+)</text>
        <dbReference type="Rhea" id="RHEA:15009"/>
        <dbReference type="ChEBI" id="CHEBI:15378"/>
        <dbReference type="ChEBI" id="CHEBI:57451"/>
        <dbReference type="ChEBI" id="CHEBI:57453"/>
        <dbReference type="ChEBI" id="CHEBI:57783"/>
        <dbReference type="ChEBI" id="CHEBI:58349"/>
        <dbReference type="EC" id="1.5.1.3"/>
    </reaction>
</comment>
<keyword evidence="4 7" id="KW-0554">One-carbon metabolism</keyword>
<dbReference type="UniPathway" id="UPA00077">
    <property type="reaction ID" value="UER00158"/>
</dbReference>
<protein>
    <recommendedName>
        <fullName evidence="3 7">Dihydrofolate reductase</fullName>
        <ecNumber evidence="3 7">1.5.1.3</ecNumber>
    </recommendedName>
</protein>
<dbReference type="PROSITE" id="PS51330">
    <property type="entry name" value="DHFR_2"/>
    <property type="match status" value="1"/>
</dbReference>
<organism evidence="10 11">
    <name type="scientific">Candidatus Roizmanbacteria bacterium GW2011_GWA2_35_19</name>
    <dbReference type="NCBI Taxonomy" id="1618478"/>
    <lineage>
        <taxon>Bacteria</taxon>
        <taxon>Candidatus Roizmaniibacteriota</taxon>
    </lineage>
</organism>
<dbReference type="PROSITE" id="PS00075">
    <property type="entry name" value="DHFR_1"/>
    <property type="match status" value="1"/>
</dbReference>
<evidence type="ECO:0000256" key="6">
    <source>
        <dbReference type="ARBA" id="ARBA00023002"/>
    </source>
</evidence>
<evidence type="ECO:0000313" key="10">
    <source>
        <dbReference type="EMBL" id="KKP71873.1"/>
    </source>
</evidence>
<dbReference type="PRINTS" id="PR00070">
    <property type="entry name" value="DHFR"/>
</dbReference>
<dbReference type="EMBL" id="LBQC01000025">
    <property type="protein sequence ID" value="KKP71873.1"/>
    <property type="molecule type" value="Genomic_DNA"/>
</dbReference>
<dbReference type="GO" id="GO:0046655">
    <property type="term" value="P:folic acid metabolic process"/>
    <property type="evidence" value="ECO:0007669"/>
    <property type="project" value="TreeGrafter"/>
</dbReference>
<accession>A0A0G0BR86</accession>
<evidence type="ECO:0000256" key="8">
    <source>
        <dbReference type="RuleBase" id="RU004474"/>
    </source>
</evidence>
<dbReference type="InterPro" id="IPR012259">
    <property type="entry name" value="DHFR"/>
</dbReference>
<dbReference type="GO" id="GO:0046654">
    <property type="term" value="P:tetrahydrofolate biosynthetic process"/>
    <property type="evidence" value="ECO:0007669"/>
    <property type="project" value="UniProtKB-UniPathway"/>
</dbReference>
<dbReference type="Proteomes" id="UP000034457">
    <property type="component" value="Unassembled WGS sequence"/>
</dbReference>
<dbReference type="EC" id="1.5.1.3" evidence="3 7"/>
<dbReference type="CDD" id="cd00209">
    <property type="entry name" value="DHFR"/>
    <property type="match status" value="1"/>
</dbReference>
<dbReference type="InterPro" id="IPR001796">
    <property type="entry name" value="DHFR_dom"/>
</dbReference>
<dbReference type="PIRSF" id="PIRSF000194">
    <property type="entry name" value="DHFR"/>
    <property type="match status" value="1"/>
</dbReference>
<comment type="function">
    <text evidence="7">Key enzyme in folate metabolism. Catalyzes an essential reaction for de novo glycine and purine synthesis, and for DNA precursor synthesis.</text>
</comment>
<evidence type="ECO:0000256" key="2">
    <source>
        <dbReference type="ARBA" id="ARBA00009539"/>
    </source>
</evidence>
<evidence type="ECO:0000256" key="3">
    <source>
        <dbReference type="ARBA" id="ARBA00012856"/>
    </source>
</evidence>
<dbReference type="GO" id="GO:0006730">
    <property type="term" value="P:one-carbon metabolic process"/>
    <property type="evidence" value="ECO:0007669"/>
    <property type="project" value="UniProtKB-KW"/>
</dbReference>
<proteinExistence type="inferred from homology"/>
<keyword evidence="6 7" id="KW-0560">Oxidoreductase</keyword>
<dbReference type="InterPro" id="IPR024072">
    <property type="entry name" value="DHFR-like_dom_sf"/>
</dbReference>
<evidence type="ECO:0000256" key="5">
    <source>
        <dbReference type="ARBA" id="ARBA00022857"/>
    </source>
</evidence>
<evidence type="ECO:0000256" key="1">
    <source>
        <dbReference type="ARBA" id="ARBA00004903"/>
    </source>
</evidence>
<dbReference type="InterPro" id="IPR017925">
    <property type="entry name" value="DHFR_CS"/>
</dbReference>
<dbReference type="AlphaFoldDB" id="A0A0G0BR86"/>
<dbReference type="GO" id="GO:0046452">
    <property type="term" value="P:dihydrofolate metabolic process"/>
    <property type="evidence" value="ECO:0007669"/>
    <property type="project" value="TreeGrafter"/>
</dbReference>
<reference evidence="10 11" key="1">
    <citation type="journal article" date="2015" name="Nature">
        <title>rRNA introns, odd ribosomes, and small enigmatic genomes across a large radiation of phyla.</title>
        <authorList>
            <person name="Brown C.T."/>
            <person name="Hug L.A."/>
            <person name="Thomas B.C."/>
            <person name="Sharon I."/>
            <person name="Castelle C.J."/>
            <person name="Singh A."/>
            <person name="Wilkins M.J."/>
            <person name="Williams K.H."/>
            <person name="Banfield J.F."/>
        </authorList>
    </citation>
    <scope>NUCLEOTIDE SEQUENCE [LARGE SCALE GENOMIC DNA]</scope>
</reference>
<evidence type="ECO:0000313" key="11">
    <source>
        <dbReference type="Proteomes" id="UP000034457"/>
    </source>
</evidence>
<dbReference type="SUPFAM" id="SSF53597">
    <property type="entry name" value="Dihydrofolate reductase-like"/>
    <property type="match status" value="1"/>
</dbReference>
<dbReference type="GO" id="GO:0005829">
    <property type="term" value="C:cytosol"/>
    <property type="evidence" value="ECO:0007669"/>
    <property type="project" value="TreeGrafter"/>
</dbReference>